<gene>
    <name evidence="3" type="ORF">DSTB1V02_LOCUS12752</name>
</gene>
<accession>A0A7R9FS47</accession>
<dbReference type="Pfam" id="PF00704">
    <property type="entry name" value="Glyco_hydro_18"/>
    <property type="match status" value="1"/>
</dbReference>
<dbReference type="SUPFAM" id="SSF51445">
    <property type="entry name" value="(Trans)glycosidases"/>
    <property type="match status" value="1"/>
</dbReference>
<keyword evidence="4" id="KW-1185">Reference proteome</keyword>
<protein>
    <recommendedName>
        <fullName evidence="2">GH18 domain-containing protein</fullName>
    </recommendedName>
</protein>
<dbReference type="GO" id="GO:0006032">
    <property type="term" value="P:chitin catabolic process"/>
    <property type="evidence" value="ECO:0007669"/>
    <property type="project" value="TreeGrafter"/>
</dbReference>
<feature type="domain" description="GH18" evidence="2">
    <location>
        <begin position="1"/>
        <end position="100"/>
    </location>
</feature>
<evidence type="ECO:0000313" key="3">
    <source>
        <dbReference type="EMBL" id="CAD7253001.1"/>
    </source>
</evidence>
<keyword evidence="1" id="KW-0812">Transmembrane</keyword>
<dbReference type="InterPro" id="IPR017853">
    <property type="entry name" value="GH"/>
</dbReference>
<evidence type="ECO:0000313" key="4">
    <source>
        <dbReference type="Proteomes" id="UP000677054"/>
    </source>
</evidence>
<dbReference type="InterPro" id="IPR001223">
    <property type="entry name" value="Glyco_hydro18_cat"/>
</dbReference>
<evidence type="ECO:0000259" key="2">
    <source>
        <dbReference type="PROSITE" id="PS51910"/>
    </source>
</evidence>
<dbReference type="PANTHER" id="PTHR11177:SF360">
    <property type="entry name" value="CHITINASE 4-RELATED"/>
    <property type="match status" value="1"/>
</dbReference>
<dbReference type="InterPro" id="IPR029070">
    <property type="entry name" value="Chitinase_insertion_sf"/>
</dbReference>
<dbReference type="Proteomes" id="UP000677054">
    <property type="component" value="Unassembled WGS sequence"/>
</dbReference>
<proteinExistence type="predicted"/>
<dbReference type="OrthoDB" id="73875at2759"/>
<dbReference type="GO" id="GO:0004568">
    <property type="term" value="F:chitinase activity"/>
    <property type="evidence" value="ECO:0007669"/>
    <property type="project" value="TreeGrafter"/>
</dbReference>
<dbReference type="Gene3D" id="3.20.20.80">
    <property type="entry name" value="Glycosidases"/>
    <property type="match status" value="1"/>
</dbReference>
<keyword evidence="1" id="KW-0472">Membrane</keyword>
<dbReference type="InterPro" id="IPR050314">
    <property type="entry name" value="Glycosyl_Hydrlase_18"/>
</dbReference>
<sequence length="330" mass="35958">MAAAVNHQSRRIWHKLRFGTVCDTLELNDWTVGYDAIREVPFAHDGSSNFISHDDLQSITAKINLAKDQGLGGVMAWSVDQDDCKPLCYSSNFVPHGDPQMACDRDEAIEERLGREEQKLRTEMKRAPPAPSCPAVSAQLAIFAAGQLALLAASPFFRVFASRLENGSAFDPPRLPSAFDPPRLPIPFDPPRLPSAFDLPRLPYAVNDSDFLPAGTLTVFDFEIEIQPPAVDPLFGEASAYPPSSDEGGRPKRRKALPDLAPLQKASPSLTASLQKASPPLTAGDTMFFAGEAAFFLGSIFLLLLATQLYCERRAGPDRLEGGFVRNATT</sequence>
<dbReference type="PROSITE" id="PS51910">
    <property type="entry name" value="GH18_2"/>
    <property type="match status" value="1"/>
</dbReference>
<reference evidence="3" key="1">
    <citation type="submission" date="2020-11" db="EMBL/GenBank/DDBJ databases">
        <authorList>
            <person name="Tran Van P."/>
        </authorList>
    </citation>
    <scope>NUCLEOTIDE SEQUENCE</scope>
</reference>
<organism evidence="3">
    <name type="scientific">Darwinula stevensoni</name>
    <dbReference type="NCBI Taxonomy" id="69355"/>
    <lineage>
        <taxon>Eukaryota</taxon>
        <taxon>Metazoa</taxon>
        <taxon>Ecdysozoa</taxon>
        <taxon>Arthropoda</taxon>
        <taxon>Crustacea</taxon>
        <taxon>Oligostraca</taxon>
        <taxon>Ostracoda</taxon>
        <taxon>Podocopa</taxon>
        <taxon>Podocopida</taxon>
        <taxon>Darwinulocopina</taxon>
        <taxon>Darwinuloidea</taxon>
        <taxon>Darwinulidae</taxon>
        <taxon>Darwinula</taxon>
    </lineage>
</organism>
<dbReference type="GO" id="GO:0005576">
    <property type="term" value="C:extracellular region"/>
    <property type="evidence" value="ECO:0007669"/>
    <property type="project" value="TreeGrafter"/>
</dbReference>
<dbReference type="AlphaFoldDB" id="A0A7R9FS47"/>
<evidence type="ECO:0000256" key="1">
    <source>
        <dbReference type="SAM" id="Phobius"/>
    </source>
</evidence>
<name>A0A7R9FS47_9CRUS</name>
<feature type="transmembrane region" description="Helical" evidence="1">
    <location>
        <begin position="287"/>
        <end position="311"/>
    </location>
</feature>
<dbReference type="EMBL" id="CAJPEV010005151">
    <property type="protein sequence ID" value="CAG0902813.1"/>
    <property type="molecule type" value="Genomic_DNA"/>
</dbReference>
<dbReference type="GO" id="GO:0008061">
    <property type="term" value="F:chitin binding"/>
    <property type="evidence" value="ECO:0007669"/>
    <property type="project" value="TreeGrafter"/>
</dbReference>
<dbReference type="PANTHER" id="PTHR11177">
    <property type="entry name" value="CHITINASE"/>
    <property type="match status" value="1"/>
</dbReference>
<dbReference type="EMBL" id="LR904668">
    <property type="protein sequence ID" value="CAD7253001.1"/>
    <property type="molecule type" value="Genomic_DNA"/>
</dbReference>
<keyword evidence="1" id="KW-1133">Transmembrane helix</keyword>
<dbReference type="GO" id="GO:0005975">
    <property type="term" value="P:carbohydrate metabolic process"/>
    <property type="evidence" value="ECO:0007669"/>
    <property type="project" value="InterPro"/>
</dbReference>
<dbReference type="Gene3D" id="3.10.50.10">
    <property type="match status" value="1"/>
</dbReference>